<dbReference type="PANTHER" id="PTHR23135">
    <property type="entry name" value="MUR LIGASE FAMILY MEMBER"/>
    <property type="match status" value="1"/>
</dbReference>
<comment type="pathway">
    <text evidence="1">Cell wall biogenesis; peptidoglycan biosynthesis.</text>
</comment>
<dbReference type="InterPro" id="IPR004101">
    <property type="entry name" value="Mur_ligase_C"/>
</dbReference>
<organism evidence="4 5">
    <name type="scientific">Paenibacillus spongiae</name>
    <dbReference type="NCBI Taxonomy" id="2909671"/>
    <lineage>
        <taxon>Bacteria</taxon>
        <taxon>Bacillati</taxon>
        <taxon>Bacillota</taxon>
        <taxon>Bacilli</taxon>
        <taxon>Bacillales</taxon>
        <taxon>Paenibacillaceae</taxon>
        <taxon>Paenibacillus</taxon>
    </lineage>
</organism>
<dbReference type="Pfam" id="PF02875">
    <property type="entry name" value="Mur_ligase_C"/>
    <property type="match status" value="1"/>
</dbReference>
<feature type="domain" description="Mur ligase C-terminal" evidence="3">
    <location>
        <begin position="3"/>
        <end position="95"/>
    </location>
</feature>
<feature type="compositionally biased region" description="Basic and acidic residues" evidence="2">
    <location>
        <begin position="123"/>
        <end position="135"/>
    </location>
</feature>
<gene>
    <name evidence="4" type="ORF">L1F29_14650</name>
</gene>
<dbReference type="Gene3D" id="3.90.190.20">
    <property type="entry name" value="Mur ligase, C-terminal domain"/>
    <property type="match status" value="1"/>
</dbReference>
<evidence type="ECO:0000256" key="2">
    <source>
        <dbReference type="SAM" id="MobiDB-lite"/>
    </source>
</evidence>
<protein>
    <recommendedName>
        <fullName evidence="3">Mur ligase C-terminal domain-containing protein</fullName>
    </recommendedName>
</protein>
<sequence>MQKITTVFGCGGDRDRTKRPVMGKIAAHYSDYVIVTSDNPRSEESGQILADIEEGLREAGYPADRYELIEDRKQAVWRAIQAAEPSDVVLLAGKGHETYQVLEDTTVHFDDRKKRHGKRFAGRRADGGRKLEYND</sequence>
<dbReference type="InterPro" id="IPR036615">
    <property type="entry name" value="Mur_ligase_C_dom_sf"/>
</dbReference>
<dbReference type="PANTHER" id="PTHR23135:SF4">
    <property type="entry name" value="UDP-N-ACETYLMURAMOYL-L-ALANYL-D-GLUTAMATE--2,6-DIAMINOPIMELATE LIGASE MURE HOMOLOG, CHLOROPLASTIC"/>
    <property type="match status" value="1"/>
</dbReference>
<evidence type="ECO:0000313" key="5">
    <source>
        <dbReference type="Proteomes" id="UP001057877"/>
    </source>
</evidence>
<dbReference type="RefSeq" id="WP_258389044.1">
    <property type="nucleotide sequence ID" value="NZ_CP091430.1"/>
</dbReference>
<reference evidence="4" key="1">
    <citation type="submission" date="2022-01" db="EMBL/GenBank/DDBJ databases">
        <title>Paenibacillus spongiae sp. nov., isolated from marine sponge.</title>
        <authorList>
            <person name="Li Z."/>
            <person name="Zhang M."/>
        </authorList>
    </citation>
    <scope>NUCLEOTIDE SEQUENCE</scope>
    <source>
        <strain evidence="4">PHS-Z3</strain>
    </source>
</reference>
<accession>A0ABY5SG81</accession>
<evidence type="ECO:0000256" key="1">
    <source>
        <dbReference type="ARBA" id="ARBA00004752"/>
    </source>
</evidence>
<feature type="region of interest" description="Disordered" evidence="2">
    <location>
        <begin position="113"/>
        <end position="135"/>
    </location>
</feature>
<dbReference type="Proteomes" id="UP001057877">
    <property type="component" value="Chromosome"/>
</dbReference>
<proteinExistence type="predicted"/>
<feature type="compositionally biased region" description="Basic residues" evidence="2">
    <location>
        <begin position="113"/>
        <end position="122"/>
    </location>
</feature>
<keyword evidence="5" id="KW-1185">Reference proteome</keyword>
<dbReference type="EMBL" id="CP091430">
    <property type="protein sequence ID" value="UVI32991.1"/>
    <property type="molecule type" value="Genomic_DNA"/>
</dbReference>
<evidence type="ECO:0000313" key="4">
    <source>
        <dbReference type="EMBL" id="UVI32991.1"/>
    </source>
</evidence>
<evidence type="ECO:0000259" key="3">
    <source>
        <dbReference type="Pfam" id="PF02875"/>
    </source>
</evidence>
<dbReference type="SUPFAM" id="SSF53244">
    <property type="entry name" value="MurD-like peptide ligases, peptide-binding domain"/>
    <property type="match status" value="1"/>
</dbReference>
<name>A0ABY5SG81_9BACL</name>